<dbReference type="OrthoDB" id="3267958at2"/>
<evidence type="ECO:0008006" key="3">
    <source>
        <dbReference type="Google" id="ProtNLM"/>
    </source>
</evidence>
<keyword evidence="2" id="KW-1185">Reference proteome</keyword>
<gene>
    <name evidence="1" type="ORF">EDC03_0555</name>
</gene>
<protein>
    <recommendedName>
        <fullName evidence="3">Phage Mu protein F like protein</fullName>
    </recommendedName>
</protein>
<dbReference type="AlphaFoldDB" id="A0A3N1HTZ9"/>
<accession>A0A3N1HTZ9</accession>
<proteinExistence type="predicted"/>
<evidence type="ECO:0000313" key="2">
    <source>
        <dbReference type="Proteomes" id="UP000276232"/>
    </source>
</evidence>
<reference evidence="1 2" key="1">
    <citation type="journal article" date="2015" name="Stand. Genomic Sci.">
        <title>Genomic Encyclopedia of Bacterial and Archaeal Type Strains, Phase III: the genomes of soil and plant-associated and newly described type strains.</title>
        <authorList>
            <person name="Whitman W.B."/>
            <person name="Woyke T."/>
            <person name="Klenk H.P."/>
            <person name="Zhou Y."/>
            <person name="Lilburn T.G."/>
            <person name="Beck B.J."/>
            <person name="De Vos P."/>
            <person name="Vandamme P."/>
            <person name="Eisen J.A."/>
            <person name="Garrity G."/>
            <person name="Hugenholtz P."/>
            <person name="Kyrpides N.C."/>
        </authorList>
    </citation>
    <scope>NUCLEOTIDE SEQUENCE [LARGE SCALE GENOMIC DNA]</scope>
    <source>
        <strain evidence="1 2">CECT 7306</strain>
    </source>
</reference>
<evidence type="ECO:0000313" key="1">
    <source>
        <dbReference type="EMBL" id="ROP45939.1"/>
    </source>
</evidence>
<sequence length="353" mass="37343">MVLPDAVSEHYRTVQRTQLVVATSIASLWARVGEDFDAGWDPVADQAFELVSAGQLAAAASGAGYVAEAMAQQRDGGSVLGRVVPDELAGVAGDGRPLEGLLRAGVIEAKRAVGRGLPAHRALNVGGDRLARAARTAVADAGRAAASAAVAATPDTGWTRMVNPPCCSRCAVQAGRWFRFNQGFQRHPRCDCVHVPTREVAAGDVRTSPRALFDAMTPAEQDHAFTRAGAAAIRDGADIGQVVNARRGASGMATAQRLTTAEREALQGGRSRGQLQRVDVFGRRLAITTEGTTRRGVAYSSLARRGGRGSDVRADGARYFSARAPRLMPEGIYEVATSREDAVRLLRANGYLR</sequence>
<dbReference type="InParanoid" id="A0A3N1HTZ9"/>
<name>A0A3N1HTZ9_9ACTN</name>
<dbReference type="Proteomes" id="UP000276232">
    <property type="component" value="Unassembled WGS sequence"/>
</dbReference>
<organism evidence="1 2">
    <name type="scientific">Pseudokineococcus lusitanus</name>
    <dbReference type="NCBI Taxonomy" id="763993"/>
    <lineage>
        <taxon>Bacteria</taxon>
        <taxon>Bacillati</taxon>
        <taxon>Actinomycetota</taxon>
        <taxon>Actinomycetes</taxon>
        <taxon>Kineosporiales</taxon>
        <taxon>Kineosporiaceae</taxon>
        <taxon>Pseudokineococcus</taxon>
    </lineage>
</organism>
<comment type="caution">
    <text evidence="1">The sequence shown here is derived from an EMBL/GenBank/DDBJ whole genome shotgun (WGS) entry which is preliminary data.</text>
</comment>
<dbReference type="RefSeq" id="WP_123378606.1">
    <property type="nucleotide sequence ID" value="NZ_RJKN01000001.1"/>
</dbReference>
<dbReference type="EMBL" id="RJKN01000001">
    <property type="protein sequence ID" value="ROP45939.1"/>
    <property type="molecule type" value="Genomic_DNA"/>
</dbReference>